<dbReference type="InterPro" id="IPR036291">
    <property type="entry name" value="NAD(P)-bd_dom_sf"/>
</dbReference>
<dbReference type="PANTHER" id="PTHR43833:SF9">
    <property type="entry name" value="POTASSIUM CHANNEL PROTEIN YUGO-RELATED"/>
    <property type="match status" value="1"/>
</dbReference>
<dbReference type="Pfam" id="PF02080">
    <property type="entry name" value="TrkA_C"/>
    <property type="match status" value="1"/>
</dbReference>
<dbReference type="Pfam" id="PF02254">
    <property type="entry name" value="TrkA_N"/>
    <property type="match status" value="1"/>
</dbReference>
<dbReference type="EMBL" id="CP000112">
    <property type="protein sequence ID" value="ABB38892.1"/>
    <property type="molecule type" value="Genomic_DNA"/>
</dbReference>
<proteinExistence type="predicted"/>
<organism evidence="5 6">
    <name type="scientific">Oleidesulfovibrio alaskensis (strain ATCC BAA-1058 / DSM 17464 / G20)</name>
    <name type="common">Desulfovibrio alaskensis</name>
    <dbReference type="NCBI Taxonomy" id="207559"/>
    <lineage>
        <taxon>Bacteria</taxon>
        <taxon>Pseudomonadati</taxon>
        <taxon>Thermodesulfobacteriota</taxon>
        <taxon>Desulfovibrionia</taxon>
        <taxon>Desulfovibrionales</taxon>
        <taxon>Desulfovibrionaceae</taxon>
        <taxon>Oleidesulfovibrio</taxon>
    </lineage>
</organism>
<feature type="transmembrane region" description="Helical" evidence="2">
    <location>
        <begin position="20"/>
        <end position="41"/>
    </location>
</feature>
<dbReference type="Gene3D" id="3.40.50.720">
    <property type="entry name" value="NAD(P)-binding Rossmann-like Domain"/>
    <property type="match status" value="1"/>
</dbReference>
<dbReference type="eggNOG" id="COG1226">
    <property type="taxonomic scope" value="Bacteria"/>
</dbReference>
<dbReference type="SUPFAM" id="SSF51735">
    <property type="entry name" value="NAD(P)-binding Rossmann-fold domains"/>
    <property type="match status" value="1"/>
</dbReference>
<evidence type="ECO:0000259" key="4">
    <source>
        <dbReference type="PROSITE" id="PS51202"/>
    </source>
</evidence>
<evidence type="ECO:0000259" key="3">
    <source>
        <dbReference type="PROSITE" id="PS51201"/>
    </source>
</evidence>
<dbReference type="Pfam" id="PF07885">
    <property type="entry name" value="Ion_trans_2"/>
    <property type="match status" value="1"/>
</dbReference>
<evidence type="ECO:0000256" key="1">
    <source>
        <dbReference type="ARBA" id="ARBA00004651"/>
    </source>
</evidence>
<sequence length="346" mass="38055">MDEKTLRVRIIRLRNRVGTFWPLVFSQLTMFLVFFAAVFSYMHIEGWDFWDSCYMVVITLSTVGFQEVHPMSTQGRILTTLLILTGVGNFAFILGAFSQMLVEGKLFKAFGRRRVLKAIARLKGHSIVCGYGRIGRVVAEEIMHEGGSVVVIEQNPESVTQLDEKGILHIAGDATSDQVLEEANIRNATNLIAALELDSANVYVVLSARQFNPDLHIVARAGAESHISKLMQAGANKVLLPHRIGGLRMAQSVLRPTVTSFVELTQRGGKMDIQMEELLITASSGLVGKALMDSGIRARFNLIVIAVKDVDGTMHFNPASDFVINAGHTLIVVGSEDNLASFQEIL</sequence>
<keyword evidence="6" id="KW-1185">Reference proteome</keyword>
<dbReference type="PANTHER" id="PTHR43833">
    <property type="entry name" value="POTASSIUM CHANNEL PROTEIN 2-RELATED-RELATED"/>
    <property type="match status" value="1"/>
</dbReference>
<feature type="transmembrane region" description="Helical" evidence="2">
    <location>
        <begin position="47"/>
        <end position="65"/>
    </location>
</feature>
<dbReference type="Gene3D" id="3.30.70.1450">
    <property type="entry name" value="Regulator of K+ conductance, C-terminal domain"/>
    <property type="match status" value="1"/>
</dbReference>
<evidence type="ECO:0000313" key="5">
    <source>
        <dbReference type="EMBL" id="ABB38892.1"/>
    </source>
</evidence>
<dbReference type="GO" id="GO:0008324">
    <property type="term" value="F:monoatomic cation transmembrane transporter activity"/>
    <property type="evidence" value="ECO:0007669"/>
    <property type="project" value="InterPro"/>
</dbReference>
<dbReference type="STRING" id="207559.Dde_2095"/>
<feature type="domain" description="RCK N-terminal" evidence="3">
    <location>
        <begin position="123"/>
        <end position="240"/>
    </location>
</feature>
<dbReference type="PROSITE" id="PS51201">
    <property type="entry name" value="RCK_N"/>
    <property type="match status" value="1"/>
</dbReference>
<dbReference type="HOGENOM" id="CLU_050982_0_1_7"/>
<dbReference type="Gene3D" id="1.10.287.70">
    <property type="match status" value="1"/>
</dbReference>
<keyword evidence="2" id="KW-0472">Membrane</keyword>
<dbReference type="RefSeq" id="WP_011367996.1">
    <property type="nucleotide sequence ID" value="NC_007519.1"/>
</dbReference>
<keyword evidence="2" id="KW-1133">Transmembrane helix</keyword>
<dbReference type="KEGG" id="dde:Dde_2095"/>
<dbReference type="PROSITE" id="PS51202">
    <property type="entry name" value="RCK_C"/>
    <property type="match status" value="1"/>
</dbReference>
<reference evidence="5 6" key="1">
    <citation type="journal article" date="2011" name="J. Bacteriol.">
        <title>Complete genome sequence and updated annotation of Desulfovibrio alaskensis G20.</title>
        <authorList>
            <person name="Hauser L.J."/>
            <person name="Land M.L."/>
            <person name="Brown S.D."/>
            <person name="Larimer F."/>
            <person name="Keller K.L."/>
            <person name="Rapp-Giles B.J."/>
            <person name="Price M.N."/>
            <person name="Lin M."/>
            <person name="Bruce D.C."/>
            <person name="Detter J.C."/>
            <person name="Tapia R."/>
            <person name="Han C.S."/>
            <person name="Goodwin L.A."/>
            <person name="Cheng J.F."/>
            <person name="Pitluck S."/>
            <person name="Copeland A."/>
            <person name="Lucas S."/>
            <person name="Nolan M."/>
            <person name="Lapidus A.L."/>
            <person name="Palumbo A.V."/>
            <person name="Wall J.D."/>
        </authorList>
    </citation>
    <scope>NUCLEOTIDE SEQUENCE [LARGE SCALE GENOMIC DNA]</scope>
    <source>
        <strain evidence="6">ATCC BAA 1058 / DSM 17464 / G20</strain>
    </source>
</reference>
<comment type="subcellular location">
    <subcellularLocation>
        <location evidence="1">Cell membrane</location>
        <topology evidence="1">Multi-pass membrane protein</topology>
    </subcellularLocation>
</comment>
<dbReference type="InterPro" id="IPR013099">
    <property type="entry name" value="K_chnl_dom"/>
</dbReference>
<keyword evidence="2" id="KW-0812">Transmembrane</keyword>
<feature type="transmembrane region" description="Helical" evidence="2">
    <location>
        <begin position="77"/>
        <end position="97"/>
    </location>
</feature>
<evidence type="ECO:0000313" key="6">
    <source>
        <dbReference type="Proteomes" id="UP000002710"/>
    </source>
</evidence>
<name>Q30ZK4_OLEA2</name>
<dbReference type="GO" id="GO:0005886">
    <property type="term" value="C:plasma membrane"/>
    <property type="evidence" value="ECO:0007669"/>
    <property type="project" value="UniProtKB-SubCell"/>
</dbReference>
<dbReference type="Proteomes" id="UP000002710">
    <property type="component" value="Chromosome"/>
</dbReference>
<accession>Q30ZK4</accession>
<dbReference type="AlphaFoldDB" id="Q30ZK4"/>
<dbReference type="InterPro" id="IPR036721">
    <property type="entry name" value="RCK_C_sf"/>
</dbReference>
<protein>
    <submittedName>
        <fullName evidence="5">TrkA-N domain protein</fullName>
    </submittedName>
</protein>
<gene>
    <name evidence="5" type="ordered locus">Dde_2095</name>
</gene>
<dbReference type="SUPFAM" id="SSF116726">
    <property type="entry name" value="TrkA C-terminal domain-like"/>
    <property type="match status" value="1"/>
</dbReference>
<evidence type="ECO:0000256" key="2">
    <source>
        <dbReference type="SAM" id="Phobius"/>
    </source>
</evidence>
<dbReference type="InterPro" id="IPR003148">
    <property type="entry name" value="RCK_N"/>
</dbReference>
<dbReference type="SUPFAM" id="SSF81324">
    <property type="entry name" value="Voltage-gated potassium channels"/>
    <property type="match status" value="1"/>
</dbReference>
<feature type="domain" description="RCK C-terminal" evidence="4">
    <location>
        <begin position="263"/>
        <end position="346"/>
    </location>
</feature>
<dbReference type="InterPro" id="IPR050721">
    <property type="entry name" value="Trk_Ktr_HKT_K-transport"/>
</dbReference>
<dbReference type="GO" id="GO:0006813">
    <property type="term" value="P:potassium ion transport"/>
    <property type="evidence" value="ECO:0007669"/>
    <property type="project" value="InterPro"/>
</dbReference>
<dbReference type="InterPro" id="IPR006037">
    <property type="entry name" value="RCK_C"/>
</dbReference>